<dbReference type="RefSeq" id="WP_189244029.1">
    <property type="nucleotide sequence ID" value="NZ_BMQP01000066.1"/>
</dbReference>
<dbReference type="Proteomes" id="UP000655044">
    <property type="component" value="Unassembled WGS sequence"/>
</dbReference>
<comment type="caution">
    <text evidence="2">The sequence shown here is derived from an EMBL/GenBank/DDBJ whole genome shotgun (WGS) entry which is preliminary data.</text>
</comment>
<proteinExistence type="predicted"/>
<evidence type="ECO:0000256" key="1">
    <source>
        <dbReference type="SAM" id="MobiDB-lite"/>
    </source>
</evidence>
<organism evidence="2 3">
    <name type="scientific">Planobispora rosea</name>
    <dbReference type="NCBI Taxonomy" id="35762"/>
    <lineage>
        <taxon>Bacteria</taxon>
        <taxon>Bacillati</taxon>
        <taxon>Actinomycetota</taxon>
        <taxon>Actinomycetes</taxon>
        <taxon>Streptosporangiales</taxon>
        <taxon>Streptosporangiaceae</taxon>
        <taxon>Planobispora</taxon>
    </lineage>
</organism>
<evidence type="ECO:0000313" key="2">
    <source>
        <dbReference type="EMBL" id="GIH88666.1"/>
    </source>
</evidence>
<evidence type="ECO:0000313" key="3">
    <source>
        <dbReference type="Proteomes" id="UP000655044"/>
    </source>
</evidence>
<feature type="region of interest" description="Disordered" evidence="1">
    <location>
        <begin position="29"/>
        <end position="61"/>
    </location>
</feature>
<gene>
    <name evidence="2" type="ORF">Pro02_70740</name>
</gene>
<dbReference type="EMBL" id="BOOI01000087">
    <property type="protein sequence ID" value="GIH88666.1"/>
    <property type="molecule type" value="Genomic_DNA"/>
</dbReference>
<protein>
    <submittedName>
        <fullName evidence="2">Uncharacterized protein</fullName>
    </submittedName>
</protein>
<feature type="compositionally biased region" description="Gly residues" evidence="1">
    <location>
        <begin position="35"/>
        <end position="48"/>
    </location>
</feature>
<name>A0A8J3WIA5_PLARO</name>
<accession>A0A8J3WIA5</accession>
<keyword evidence="3" id="KW-1185">Reference proteome</keyword>
<dbReference type="AlphaFoldDB" id="A0A8J3WIA5"/>
<reference evidence="2" key="1">
    <citation type="submission" date="2021-01" db="EMBL/GenBank/DDBJ databases">
        <title>Whole genome shotgun sequence of Planobispora rosea NBRC 15558.</title>
        <authorList>
            <person name="Komaki H."/>
            <person name="Tamura T."/>
        </authorList>
    </citation>
    <scope>NUCLEOTIDE SEQUENCE</scope>
    <source>
        <strain evidence="2">NBRC 15558</strain>
    </source>
</reference>
<sequence>MDEPRHLVLAGVLLSALLVLPGCAPAVRTSSGASGPSGGPLPSGGPGPSGKPVAGAPVPPGLDRLIDRDGVIRIRRPLPDGSRLLALGLGTDGTVLGASEVVDPPGIGALHHGVWRAGPGEREARLLRDTGKPWSLWRMATGAGGHLWPWGERLRCLDRSGRQPVRSLPGWTGRTLFFSGRVLVWEAEGGRLMTARGCADVPRLLPVRGTLVAFSHPHAFVLREGPLLQVDVRTGGSTAVRGLPASAARVEPFDAGPGLLAFVHRDALRVVDRRTGRPYAPVGNLPRRGAADFGAGLSVGTRIVVYSARHIDRDVSESLVYDPRTGRTVALPGEALAAGDRLLWRDGDHYLLARVRP</sequence>